<accession>A0A3M3ZW21</accession>
<dbReference type="Proteomes" id="UP000281604">
    <property type="component" value="Unassembled WGS sequence"/>
</dbReference>
<sequence>MALVALEVKMAEFYKHLLPINGLSIVDMDDAFALC</sequence>
<organism evidence="1 2">
    <name type="scientific">Pseudomonas syringae pv. persicae</name>
    <dbReference type="NCBI Taxonomy" id="237306"/>
    <lineage>
        <taxon>Bacteria</taxon>
        <taxon>Pseudomonadati</taxon>
        <taxon>Pseudomonadota</taxon>
        <taxon>Gammaproteobacteria</taxon>
        <taxon>Pseudomonadales</taxon>
        <taxon>Pseudomonadaceae</taxon>
        <taxon>Pseudomonas</taxon>
    </lineage>
</organism>
<proteinExistence type="predicted"/>
<dbReference type="AlphaFoldDB" id="A0A3M3ZW21"/>
<evidence type="ECO:0000313" key="2">
    <source>
        <dbReference type="Proteomes" id="UP000281604"/>
    </source>
</evidence>
<comment type="caution">
    <text evidence="1">The sequence shown here is derived from an EMBL/GenBank/DDBJ whole genome shotgun (WGS) entry which is preliminary data.</text>
</comment>
<protein>
    <submittedName>
        <fullName evidence="1">Uncharacterized protein</fullName>
    </submittedName>
</protein>
<reference evidence="1 2" key="1">
    <citation type="submission" date="2018-08" db="EMBL/GenBank/DDBJ databases">
        <title>Recombination of ecologically and evolutionarily significant loci maintains genetic cohesion in the Pseudomonas syringae species complex.</title>
        <authorList>
            <person name="Dillon M."/>
            <person name="Thakur S."/>
            <person name="Almeida R.N.D."/>
            <person name="Weir B.S."/>
            <person name="Guttman D.S."/>
        </authorList>
    </citation>
    <scope>NUCLEOTIDE SEQUENCE [LARGE SCALE GENOMIC DNA]</scope>
    <source>
        <strain evidence="1 2">ICMP 3706</strain>
    </source>
</reference>
<name>A0A3M3ZW21_9PSED</name>
<gene>
    <name evidence="1" type="ORF">ALQ30_200731</name>
</gene>
<evidence type="ECO:0000313" key="1">
    <source>
        <dbReference type="EMBL" id="RMO98857.1"/>
    </source>
</evidence>
<dbReference type="EMBL" id="RBQE01000503">
    <property type="protein sequence ID" value="RMO98857.1"/>
    <property type="molecule type" value="Genomic_DNA"/>
</dbReference>